<accession>A0A376CMQ7</accession>
<dbReference type="EMBL" id="UFXQ01000001">
    <property type="protein sequence ID" value="STC69552.1"/>
    <property type="molecule type" value="Genomic_DNA"/>
</dbReference>
<keyword evidence="2" id="KW-1133">Transmembrane helix</keyword>
<evidence type="ECO:0000313" key="3">
    <source>
        <dbReference type="EMBL" id="STC69552.1"/>
    </source>
</evidence>
<name>A0A376CMQ7_9CORY</name>
<sequence length="208" mass="22575">MTIAPNGSNAPAPRAPQPPPPQPSGSSEPAGKKRPEVITYLIGIWSFMVGAELLHQILSVTMSLLDPSALKAAARETADENPEIPAAAVDLSVYLSIGFMALVMLVLLGLLLWMLALFAKQHKWSGYARRLLYIFSLFFAFRMLLVFLATPGASDVPLWLFAFDGMVQIALGVAGILGVFFANKEEALAWTGEDQRPPFAKSDSDKKK</sequence>
<feature type="compositionally biased region" description="Pro residues" evidence="1">
    <location>
        <begin position="13"/>
        <end position="23"/>
    </location>
</feature>
<feature type="transmembrane region" description="Helical" evidence="2">
    <location>
        <begin position="131"/>
        <end position="150"/>
    </location>
</feature>
<dbReference type="RefSeq" id="WP_147287114.1">
    <property type="nucleotide sequence ID" value="NZ_LDYD01000005.1"/>
</dbReference>
<feature type="transmembrane region" description="Helical" evidence="2">
    <location>
        <begin position="93"/>
        <end position="119"/>
    </location>
</feature>
<keyword evidence="2" id="KW-0812">Transmembrane</keyword>
<evidence type="ECO:0000256" key="2">
    <source>
        <dbReference type="SAM" id="Phobius"/>
    </source>
</evidence>
<dbReference type="Proteomes" id="UP000254467">
    <property type="component" value="Unassembled WGS sequence"/>
</dbReference>
<evidence type="ECO:0000256" key="1">
    <source>
        <dbReference type="SAM" id="MobiDB-lite"/>
    </source>
</evidence>
<dbReference type="AlphaFoldDB" id="A0A376CMQ7"/>
<keyword evidence="2" id="KW-0472">Membrane</keyword>
<feature type="transmembrane region" description="Helical" evidence="2">
    <location>
        <begin position="37"/>
        <end position="58"/>
    </location>
</feature>
<reference evidence="3 4" key="1">
    <citation type="submission" date="2018-06" db="EMBL/GenBank/DDBJ databases">
        <authorList>
            <consortium name="Pathogen Informatics"/>
            <person name="Doyle S."/>
        </authorList>
    </citation>
    <scope>NUCLEOTIDE SEQUENCE [LARGE SCALE GENOMIC DNA]</scope>
    <source>
        <strain evidence="3 4">NCTC11862</strain>
    </source>
</reference>
<evidence type="ECO:0000313" key="4">
    <source>
        <dbReference type="Proteomes" id="UP000254467"/>
    </source>
</evidence>
<keyword evidence="4" id="KW-1185">Reference proteome</keyword>
<organism evidence="3 4">
    <name type="scientific">Corynebacterium pilosum</name>
    <dbReference type="NCBI Taxonomy" id="35756"/>
    <lineage>
        <taxon>Bacteria</taxon>
        <taxon>Bacillati</taxon>
        <taxon>Actinomycetota</taxon>
        <taxon>Actinomycetes</taxon>
        <taxon>Mycobacteriales</taxon>
        <taxon>Corynebacteriaceae</taxon>
        <taxon>Corynebacterium</taxon>
    </lineage>
</organism>
<dbReference type="OrthoDB" id="4427569at2"/>
<proteinExistence type="predicted"/>
<protein>
    <submittedName>
        <fullName evidence="3">Hypothetical membrane protein</fullName>
    </submittedName>
</protein>
<dbReference type="STRING" id="35756.GCA_001044155_00795"/>
<feature type="region of interest" description="Disordered" evidence="1">
    <location>
        <begin position="1"/>
        <end position="32"/>
    </location>
</feature>
<gene>
    <name evidence="3" type="ORF">NCTC11862_01347</name>
</gene>
<feature type="transmembrane region" description="Helical" evidence="2">
    <location>
        <begin position="156"/>
        <end position="182"/>
    </location>
</feature>